<feature type="compositionally biased region" description="Basic and acidic residues" evidence="2">
    <location>
        <begin position="1335"/>
        <end position="1352"/>
    </location>
</feature>
<keyword evidence="3" id="KW-1133">Transmembrane helix</keyword>
<evidence type="ECO:0000313" key="5">
    <source>
        <dbReference type="EMBL" id="JAL51604.1"/>
    </source>
</evidence>
<dbReference type="InterPro" id="IPR000731">
    <property type="entry name" value="SSD"/>
</dbReference>
<dbReference type="EMBL" id="LRGB01000868">
    <property type="protein sequence ID" value="KZS15719.1"/>
    <property type="molecule type" value="Genomic_DNA"/>
</dbReference>
<dbReference type="EMBL" id="GDIQ01078325">
    <property type="protein sequence ID" value="JAN16412.1"/>
    <property type="molecule type" value="Transcribed_RNA"/>
</dbReference>
<feature type="compositionally biased region" description="Low complexity" evidence="2">
    <location>
        <begin position="989"/>
        <end position="1014"/>
    </location>
</feature>
<evidence type="ECO:0000256" key="1">
    <source>
        <dbReference type="ARBA" id="ARBA00005585"/>
    </source>
</evidence>
<feature type="transmembrane region" description="Helical" evidence="3">
    <location>
        <begin position="924"/>
        <end position="941"/>
    </location>
</feature>
<dbReference type="PANTHER" id="PTHR10796:SF130">
    <property type="entry name" value="PATCHED DOMAIN-CONTAINING PROTEIN 3-LIKE PROTEIN"/>
    <property type="match status" value="1"/>
</dbReference>
<dbReference type="Pfam" id="PF12349">
    <property type="entry name" value="Sterol-sensing"/>
    <property type="match status" value="1"/>
</dbReference>
<feature type="transmembrane region" description="Helical" evidence="3">
    <location>
        <begin position="509"/>
        <end position="529"/>
    </location>
</feature>
<feature type="transmembrane region" description="Helical" evidence="3">
    <location>
        <begin position="953"/>
        <end position="973"/>
    </location>
</feature>
<dbReference type="Proteomes" id="UP000076858">
    <property type="component" value="Unassembled WGS sequence"/>
</dbReference>
<keyword evidence="6" id="KW-0808">Transferase</keyword>
<feature type="transmembrane region" description="Helical" evidence="3">
    <location>
        <begin position="401"/>
        <end position="421"/>
    </location>
</feature>
<reference evidence="6 7" key="2">
    <citation type="submission" date="2016-03" db="EMBL/GenBank/DDBJ databases">
        <title>EvidentialGene: Evidence-directed Construction of Genes on Genomes.</title>
        <authorList>
            <person name="Gilbert D.G."/>
            <person name="Choi J.-H."/>
            <person name="Mockaitis K."/>
            <person name="Colbourne J."/>
            <person name="Pfrender M."/>
        </authorList>
    </citation>
    <scope>NUCLEOTIDE SEQUENCE [LARGE SCALE GENOMIC DNA]</scope>
    <source>
        <strain evidence="6 7">Xinb3</strain>
        <tissue evidence="6">Complete organism</tissue>
    </source>
</reference>
<feature type="transmembrane region" description="Helical" evidence="3">
    <location>
        <begin position="615"/>
        <end position="633"/>
    </location>
</feature>
<keyword evidence="3" id="KW-0472">Membrane</keyword>
<feature type="domain" description="SSD" evidence="4">
    <location>
        <begin position="404"/>
        <end position="564"/>
    </location>
</feature>
<feature type="transmembrane region" description="Helical" evidence="3">
    <location>
        <begin position="827"/>
        <end position="846"/>
    </location>
</feature>
<dbReference type="OrthoDB" id="6510177at2759"/>
<sequence>MCSSASSVNKPSPPSPPSSSSSSVSSMASSVRRLRCLEPATHLVNGGMETLFFRLGYVVGRHPWFTIGLCLLLIVTLGGGLFFWVEEHDSVALWSTYDSVARRNSEWVNRHFSDDVRYESVIVAAERNILRPDVLVLLAEMDLAVRNLSTADGHQWTNLCFRFGTTLKKHEHNNSPNRRRRRRHISKNDTYTSLATSVNHHPHYAASDIANGHSSPDIAEQEDEWDVGDLSKLDFSQVFADDEADYDSSLSTSGGLGGGGFLGRRAQHLVNLLAQPDDCLVRNILQIWDSDLERIKSLDQRQILADINAALLRGNDQGDPVNSLEFLLSDVRRDVNGSVYHVGATMMTWLLDNNPQNASVYTLWEKDFIHQTLHSNLTKPDDVRLYSLASSSYVEGIAEAVTSNFTVLMMGFSLIIFYFSFAMGRFNWIEQRVVLSIVGVSVVAQAILASYGLCFYLGVQYGPIHPIIPFLLLGIGVDDMFVIIQALDNLSNEEKQLPIPERMARAMKHAGVSITVTSVTDIAAFAIGATTSMPALRSFCINAMSGILMLFVLEVTFFVALTVLDERRKARHSIGCCFRPKADDWKPAPCSQRDLLKLFFERFYGPFLLRTPVKVFVLIVTAALVSVNIWGIFQLEQNFDPNWYLNEHSYPSEYFNAMRLYFPESGERASVYTGKIDYIGQRDQLNRMTELLRTNPFIHPNSVNFWYDDFQNWLNRTRQVDFPDDEPLFKELVQEYLFSPEGCHHLQDIKVEGSILDLEGNFNITGSRARFHHLSLKNASAKNKALESITSLSNAIIFGDAADLSSPIIFTHSYIEWEANRVISSELIRNLCLTMAAVVSVTLILISDLVTVFWVFTCIAFTLIDLLGLMYFWGLTVEISSSIIVIQATGLAIDYSAHIGHTFTTIRGSKSSRAKATLTRMGPAVWNGGFSTFLAFVLLVNTESHIFTTFFKLFFGVVVFGLFHGLAYLPVVLSCLGPDESGGSGSGAASGSSDSISTEFSSSPSSNSSDSSASTPIQKKQSSISALALENPIFISDIQIVCYPNLHPLDIMNGQKNNNAWKNSRAVGGLVEPPQQLQQQPPNKVPYIPQPDYTPLPTRRMDSVGQIGQRTPLGLLTAVQQSKSKTKDVGRSNSSVVILASSNIGPPADACRNTIPRVAEERRVKTAPITAIANSGPSVSIAAVEETAESQSSASLPVERVWNHPQWHSSQFLANDWSAALMKRLSVEAQSHREEKILREANKELERFESEIESYLEDVEEEEEAEETLPSASVTIDEGQDNCINTPVSWSASRPASPALALSSSPQRVYQKQEQHVSANAVAASSSFSSSVSSLERKQQNELERRKPTLTT</sequence>
<evidence type="ECO:0000313" key="7">
    <source>
        <dbReference type="Proteomes" id="UP000076858"/>
    </source>
</evidence>
<feature type="transmembrane region" description="Helical" evidence="3">
    <location>
        <begin position="64"/>
        <end position="85"/>
    </location>
</feature>
<name>A0A0P5KRG6_9CRUS</name>
<dbReference type="EMBL" id="GDIQ01038102">
    <property type="protein sequence ID" value="JAN56635.1"/>
    <property type="molecule type" value="Transcribed_RNA"/>
</dbReference>
<gene>
    <name evidence="6" type="ORF">APZ42_018915</name>
</gene>
<dbReference type="EMBL" id="GDIQ01043596">
    <property type="protein sequence ID" value="JAN51141.1"/>
    <property type="molecule type" value="Transcribed_RNA"/>
</dbReference>
<dbReference type="STRING" id="35525.A0A0P5KRG6"/>
<comment type="similarity">
    <text evidence="1">Belongs to the patched family.</text>
</comment>
<accession>A0A0P5KRG6</accession>
<keyword evidence="6" id="KW-0489">Methyltransferase</keyword>
<evidence type="ECO:0000256" key="3">
    <source>
        <dbReference type="SAM" id="Phobius"/>
    </source>
</evidence>
<dbReference type="GO" id="GO:0016020">
    <property type="term" value="C:membrane"/>
    <property type="evidence" value="ECO:0007669"/>
    <property type="project" value="TreeGrafter"/>
</dbReference>
<feature type="transmembrane region" description="Helical" evidence="3">
    <location>
        <begin position="464"/>
        <end position="488"/>
    </location>
</feature>
<keyword evidence="3" id="KW-0812">Transmembrane</keyword>
<reference evidence="5" key="1">
    <citation type="submission" date="2015-10" db="EMBL/GenBank/DDBJ databases">
        <title>EvidentialGene: Evidence-directed Construction of Complete mRNA Transcriptomes without Genomes.</title>
        <authorList>
            <person name="Gilbert D.G."/>
        </authorList>
    </citation>
    <scope>NUCLEOTIDE SEQUENCE</scope>
</reference>
<proteinExistence type="inferred from homology"/>
<dbReference type="SUPFAM" id="SSF82866">
    <property type="entry name" value="Multidrug efflux transporter AcrB transmembrane domain"/>
    <property type="match status" value="2"/>
</dbReference>
<organism evidence="6 7">
    <name type="scientific">Daphnia magna</name>
    <dbReference type="NCBI Taxonomy" id="35525"/>
    <lineage>
        <taxon>Eukaryota</taxon>
        <taxon>Metazoa</taxon>
        <taxon>Ecdysozoa</taxon>
        <taxon>Arthropoda</taxon>
        <taxon>Crustacea</taxon>
        <taxon>Branchiopoda</taxon>
        <taxon>Diplostraca</taxon>
        <taxon>Cladocera</taxon>
        <taxon>Anomopoda</taxon>
        <taxon>Daphniidae</taxon>
        <taxon>Daphnia</taxon>
    </lineage>
</organism>
<evidence type="ECO:0000259" key="4">
    <source>
        <dbReference type="PROSITE" id="PS50156"/>
    </source>
</evidence>
<evidence type="ECO:0000313" key="6">
    <source>
        <dbReference type="EMBL" id="KZS15719.1"/>
    </source>
</evidence>
<dbReference type="GO" id="GO:0032259">
    <property type="term" value="P:methylation"/>
    <property type="evidence" value="ECO:0007669"/>
    <property type="project" value="UniProtKB-KW"/>
</dbReference>
<dbReference type="Gene3D" id="1.20.1640.10">
    <property type="entry name" value="Multidrug efflux transporter AcrB transmembrane domain"/>
    <property type="match status" value="2"/>
</dbReference>
<feature type="region of interest" description="Disordered" evidence="2">
    <location>
        <begin position="1"/>
        <end position="24"/>
    </location>
</feature>
<evidence type="ECO:0000256" key="2">
    <source>
        <dbReference type="SAM" id="MobiDB-lite"/>
    </source>
</evidence>
<dbReference type="EMBL" id="GDIQ01083279">
    <property type="protein sequence ID" value="JAN11458.1"/>
    <property type="molecule type" value="Transcribed_RNA"/>
</dbReference>
<dbReference type="EMBL" id="GDIQ01100122">
    <property type="protein sequence ID" value="JAL51604.1"/>
    <property type="molecule type" value="Transcribed_RNA"/>
</dbReference>
<feature type="compositionally biased region" description="Low complexity" evidence="2">
    <location>
        <begin position="1287"/>
        <end position="1306"/>
    </location>
</feature>
<dbReference type="EMBL" id="GDIQ01097129">
    <property type="protein sequence ID" value="JAL54597.1"/>
    <property type="molecule type" value="Transcribed_RNA"/>
</dbReference>
<dbReference type="PANTHER" id="PTHR10796">
    <property type="entry name" value="PATCHED-RELATED"/>
    <property type="match status" value="1"/>
</dbReference>
<feature type="region of interest" description="Disordered" evidence="2">
    <location>
        <begin position="1255"/>
        <end position="1352"/>
    </location>
</feature>
<dbReference type="PROSITE" id="PS50156">
    <property type="entry name" value="SSD"/>
    <property type="match status" value="1"/>
</dbReference>
<feature type="transmembrane region" description="Helical" evidence="3">
    <location>
        <begin position="541"/>
        <end position="564"/>
    </location>
</feature>
<feature type="transmembrane region" description="Helical" evidence="3">
    <location>
        <begin position="433"/>
        <end position="458"/>
    </location>
</feature>
<dbReference type="EMBL" id="GDIQ01038101">
    <property type="protein sequence ID" value="JAN56636.1"/>
    <property type="molecule type" value="Transcribed_RNA"/>
</dbReference>
<protein>
    <submittedName>
        <fullName evidence="5">Patched domain-containing protein</fullName>
    </submittedName>
    <submittedName>
        <fullName evidence="6">Putative N6-adenosine-methyltransferase 70 kDa subunit</fullName>
    </submittedName>
</protein>
<keyword evidence="7" id="KW-1185">Reference proteome</keyword>
<feature type="region of interest" description="Disordered" evidence="2">
    <location>
        <begin position="984"/>
        <end position="1017"/>
    </location>
</feature>
<dbReference type="InterPro" id="IPR053958">
    <property type="entry name" value="HMGCR/SNAP/NPC1-like_SSD"/>
</dbReference>
<dbReference type="GO" id="GO:0008168">
    <property type="term" value="F:methyltransferase activity"/>
    <property type="evidence" value="ECO:0007669"/>
    <property type="project" value="UniProtKB-KW"/>
</dbReference>
<feature type="compositionally biased region" description="Low complexity" evidence="2">
    <location>
        <begin position="1"/>
        <end position="10"/>
    </location>
</feature>
<feature type="compositionally biased region" description="Acidic residues" evidence="2">
    <location>
        <begin position="1255"/>
        <end position="1267"/>
    </location>
</feature>
<feature type="compositionally biased region" description="Low complexity" evidence="2">
    <location>
        <begin position="1317"/>
        <end position="1334"/>
    </location>
</feature>
<dbReference type="InterPro" id="IPR051697">
    <property type="entry name" value="Patched_domain-protein"/>
</dbReference>